<gene>
    <name evidence="3" type="ORF">F444_15968</name>
</gene>
<feature type="coiled-coil region" evidence="1">
    <location>
        <begin position="219"/>
        <end position="246"/>
    </location>
</feature>
<proteinExistence type="predicted"/>
<dbReference type="Proteomes" id="UP000028582">
    <property type="component" value="Unassembled WGS sequence"/>
</dbReference>
<dbReference type="EMBL" id="ANJA01002935">
    <property type="protein sequence ID" value="ETO66981.1"/>
    <property type="molecule type" value="Genomic_DNA"/>
</dbReference>
<feature type="region of interest" description="Disordered" evidence="2">
    <location>
        <begin position="182"/>
        <end position="202"/>
    </location>
</feature>
<evidence type="ECO:0000256" key="1">
    <source>
        <dbReference type="SAM" id="Coils"/>
    </source>
</evidence>
<accession>A0A080ZK20</accession>
<evidence type="ECO:0000313" key="3">
    <source>
        <dbReference type="EMBL" id="ETO66981.1"/>
    </source>
</evidence>
<reference evidence="3 4" key="1">
    <citation type="submission" date="2013-11" db="EMBL/GenBank/DDBJ databases">
        <title>The Genome Sequence of Phytophthora parasitica P1976.</title>
        <authorList>
            <consortium name="The Broad Institute Genomics Platform"/>
            <person name="Russ C."/>
            <person name="Tyler B."/>
            <person name="Panabieres F."/>
            <person name="Shan W."/>
            <person name="Tripathy S."/>
            <person name="Grunwald N."/>
            <person name="Machado M."/>
            <person name="Johnson C.S."/>
            <person name="Walker B."/>
            <person name="Young S."/>
            <person name="Zeng Q."/>
            <person name="Gargeya S."/>
            <person name="Fitzgerald M."/>
            <person name="Haas B."/>
            <person name="Abouelleil A."/>
            <person name="Allen A.W."/>
            <person name="Alvarado L."/>
            <person name="Arachchi H.M."/>
            <person name="Berlin A.M."/>
            <person name="Chapman S.B."/>
            <person name="Gainer-Dewar J."/>
            <person name="Goldberg J."/>
            <person name="Griggs A."/>
            <person name="Gujja S."/>
            <person name="Hansen M."/>
            <person name="Howarth C."/>
            <person name="Imamovic A."/>
            <person name="Ireland A."/>
            <person name="Larimer J."/>
            <person name="McCowan C."/>
            <person name="Murphy C."/>
            <person name="Pearson M."/>
            <person name="Poon T.W."/>
            <person name="Priest M."/>
            <person name="Roberts A."/>
            <person name="Saif S."/>
            <person name="Shea T."/>
            <person name="Sisk P."/>
            <person name="Sykes S."/>
            <person name="Wortman J."/>
            <person name="Nusbaum C."/>
            <person name="Birren B."/>
        </authorList>
    </citation>
    <scope>NUCLEOTIDE SEQUENCE [LARGE SCALE GENOMIC DNA]</scope>
    <source>
        <strain evidence="3 4">P1976</strain>
    </source>
</reference>
<organism evidence="3 4">
    <name type="scientific">Phytophthora nicotianae P1976</name>
    <dbReference type="NCBI Taxonomy" id="1317066"/>
    <lineage>
        <taxon>Eukaryota</taxon>
        <taxon>Sar</taxon>
        <taxon>Stramenopiles</taxon>
        <taxon>Oomycota</taxon>
        <taxon>Peronosporomycetes</taxon>
        <taxon>Peronosporales</taxon>
        <taxon>Peronosporaceae</taxon>
        <taxon>Phytophthora</taxon>
    </lineage>
</organism>
<dbReference type="OrthoDB" id="100056at2759"/>
<sequence length="349" mass="39970">MTSVNNDYEESWESAEPSVDKKTVVSATDGQVFLVENDEVRDVEPAPPQGHEFPVAISANVPQRKMKEVVEAIKDMHLTTKVNETSGVDICVESEDTVSSIENEAVISLDTWSPEPKESDLLDENFLFDLVRIHGHHYDHRIPPPVPVTILKEKTSLSKPDIGTLQARLAAKRIAEFRRKQTLKDEEERELETTSAQKRREIRHSNDAMHRAIGVAGLLAQDHLRIDQCRRKMEEKEKEIAASLVRQNRWYNCTPKRPVSAPEHVRQLNLQYGQAKREFERSIERKQKSIRANQLRLRQEAQKIIAKTSGAYIRGSYLLKVTHYTIKKQSEPAPNDRKDIEAGQQVIME</sequence>
<feature type="compositionally biased region" description="Basic and acidic residues" evidence="2">
    <location>
        <begin position="329"/>
        <end position="341"/>
    </location>
</feature>
<dbReference type="AlphaFoldDB" id="A0A080ZK20"/>
<name>A0A080ZK20_PHYNI</name>
<feature type="region of interest" description="Disordered" evidence="2">
    <location>
        <begin position="1"/>
        <end position="23"/>
    </location>
</feature>
<feature type="region of interest" description="Disordered" evidence="2">
    <location>
        <begin position="329"/>
        <end position="349"/>
    </location>
</feature>
<protein>
    <submittedName>
        <fullName evidence="3">Uncharacterized protein</fullName>
    </submittedName>
</protein>
<keyword evidence="1" id="KW-0175">Coiled coil</keyword>
<evidence type="ECO:0000256" key="2">
    <source>
        <dbReference type="SAM" id="MobiDB-lite"/>
    </source>
</evidence>
<comment type="caution">
    <text evidence="3">The sequence shown here is derived from an EMBL/GenBank/DDBJ whole genome shotgun (WGS) entry which is preliminary data.</text>
</comment>
<evidence type="ECO:0000313" key="4">
    <source>
        <dbReference type="Proteomes" id="UP000028582"/>
    </source>
</evidence>